<dbReference type="Proteomes" id="UP000633365">
    <property type="component" value="Unassembled WGS sequence"/>
</dbReference>
<evidence type="ECO:0000256" key="6">
    <source>
        <dbReference type="ARBA" id="ARBA00025295"/>
    </source>
</evidence>
<accession>A0A934WSZ3</accession>
<dbReference type="RefSeq" id="WP_201428115.1">
    <property type="nucleotide sequence ID" value="NZ_JAEQMG010000129.1"/>
</dbReference>
<proteinExistence type="inferred from homology"/>
<evidence type="ECO:0000259" key="9">
    <source>
        <dbReference type="Pfam" id="PF01425"/>
    </source>
</evidence>
<dbReference type="InterPro" id="IPR036928">
    <property type="entry name" value="AS_sf"/>
</dbReference>
<dbReference type="InterPro" id="IPR020556">
    <property type="entry name" value="Amidase_CS"/>
</dbReference>
<dbReference type="InterPro" id="IPR000120">
    <property type="entry name" value="Amidase"/>
</dbReference>
<evidence type="ECO:0000313" key="10">
    <source>
        <dbReference type="EMBL" id="MBK6089383.1"/>
    </source>
</evidence>
<dbReference type="HAMAP" id="MF_00120">
    <property type="entry name" value="GatA"/>
    <property type="match status" value="1"/>
</dbReference>
<dbReference type="InterPro" id="IPR004412">
    <property type="entry name" value="GatA"/>
</dbReference>
<dbReference type="PANTHER" id="PTHR11895:SF151">
    <property type="entry name" value="GLUTAMYL-TRNA(GLN) AMIDOTRANSFERASE SUBUNIT A"/>
    <property type="match status" value="1"/>
</dbReference>
<sequence>MGTIAKIHEMLVNKQVSCEELTKSYLSEIEKANPELNAYVCVTPEAALKTAQAVDKKIAAGEEIGSLEGVPMTLKDNMSTKGIETTCCSKILSGYKPIFDATVWETLKSQNAVLLGKTNMDEFAMGSSCENSCFGGAANPFNTNHVAGGSSGGVSSAVGGNIAAYGLGSDTGGSIRQPASFCGVVGLKPTYGAVSRYGLIAYASSLDQIGPITKSVEDASLVFDAIAGKDKRDSTSVGGGNTYATLDNDIKGMKIGIAREYLDGVRDDVKEAVLAAAEVYKSLGAEIVYFDLPILKFALPVYYIIACAEASSNLGRYDGIRYGYKTAHYTGTHDMICRTRSEGFGEEVKRRILLGTYVLSAGYYDAYYKKAQNLRGTIISAFNKAFEQCDVILAPTVPMTAFEKGHATSDPIETYLTDICTVPVNIAGLPGVSVPCGFNAKGMPIGMQLIGKSFGEAQILNAAYKYQQAAPDKFIDTKWGVKL</sequence>
<comment type="subunit">
    <text evidence="8">Heterotrimer of A, B and C subunits.</text>
</comment>
<evidence type="ECO:0000313" key="11">
    <source>
        <dbReference type="Proteomes" id="UP000633365"/>
    </source>
</evidence>
<dbReference type="AlphaFoldDB" id="A0A934WSZ3"/>
<feature type="active site" description="Acyl-ester intermediate" evidence="8">
    <location>
        <position position="174"/>
    </location>
</feature>
<organism evidence="10 11">
    <name type="scientific">Ruminococcus difficilis</name>
    <dbReference type="NCBI Taxonomy" id="2763069"/>
    <lineage>
        <taxon>Bacteria</taxon>
        <taxon>Bacillati</taxon>
        <taxon>Bacillota</taxon>
        <taxon>Clostridia</taxon>
        <taxon>Eubacteriales</taxon>
        <taxon>Oscillospiraceae</taxon>
        <taxon>Ruminococcus</taxon>
    </lineage>
</organism>
<keyword evidence="2 8" id="KW-0436">Ligase</keyword>
<reference evidence="10" key="1">
    <citation type="submission" date="2021-01" db="EMBL/GenBank/DDBJ databases">
        <title>Genome public.</title>
        <authorList>
            <person name="Liu C."/>
            <person name="Sun Q."/>
        </authorList>
    </citation>
    <scope>NUCLEOTIDE SEQUENCE</scope>
    <source>
        <strain evidence="10">M6</strain>
    </source>
</reference>
<keyword evidence="5 8" id="KW-0648">Protein biosynthesis</keyword>
<dbReference type="GO" id="GO:0006412">
    <property type="term" value="P:translation"/>
    <property type="evidence" value="ECO:0007669"/>
    <property type="project" value="UniProtKB-UniRule"/>
</dbReference>
<dbReference type="NCBIfam" id="TIGR00132">
    <property type="entry name" value="gatA"/>
    <property type="match status" value="1"/>
</dbReference>
<dbReference type="EMBL" id="JAEQMG010000129">
    <property type="protein sequence ID" value="MBK6089383.1"/>
    <property type="molecule type" value="Genomic_DNA"/>
</dbReference>
<evidence type="ECO:0000256" key="7">
    <source>
        <dbReference type="ARBA" id="ARBA00047407"/>
    </source>
</evidence>
<dbReference type="PANTHER" id="PTHR11895">
    <property type="entry name" value="TRANSAMIDASE"/>
    <property type="match status" value="1"/>
</dbReference>
<name>A0A934WSZ3_9FIRM</name>
<evidence type="ECO:0000256" key="8">
    <source>
        <dbReference type="HAMAP-Rule" id="MF_00120"/>
    </source>
</evidence>
<keyword evidence="11" id="KW-1185">Reference proteome</keyword>
<feature type="domain" description="Amidase" evidence="9">
    <location>
        <begin position="20"/>
        <end position="460"/>
    </location>
</feature>
<dbReference type="GO" id="GO:0030956">
    <property type="term" value="C:glutamyl-tRNA(Gln) amidotransferase complex"/>
    <property type="evidence" value="ECO:0007669"/>
    <property type="project" value="InterPro"/>
</dbReference>
<evidence type="ECO:0000256" key="4">
    <source>
        <dbReference type="ARBA" id="ARBA00022840"/>
    </source>
</evidence>
<dbReference type="GO" id="GO:0050567">
    <property type="term" value="F:glutaminyl-tRNA synthase (glutamine-hydrolyzing) activity"/>
    <property type="evidence" value="ECO:0007669"/>
    <property type="project" value="UniProtKB-UniRule"/>
</dbReference>
<comment type="catalytic activity">
    <reaction evidence="7 8">
        <text>L-glutamyl-tRNA(Gln) + L-glutamine + ATP + H2O = L-glutaminyl-tRNA(Gln) + L-glutamate + ADP + phosphate + H(+)</text>
        <dbReference type="Rhea" id="RHEA:17521"/>
        <dbReference type="Rhea" id="RHEA-COMP:9681"/>
        <dbReference type="Rhea" id="RHEA-COMP:9684"/>
        <dbReference type="ChEBI" id="CHEBI:15377"/>
        <dbReference type="ChEBI" id="CHEBI:15378"/>
        <dbReference type="ChEBI" id="CHEBI:29985"/>
        <dbReference type="ChEBI" id="CHEBI:30616"/>
        <dbReference type="ChEBI" id="CHEBI:43474"/>
        <dbReference type="ChEBI" id="CHEBI:58359"/>
        <dbReference type="ChEBI" id="CHEBI:78520"/>
        <dbReference type="ChEBI" id="CHEBI:78521"/>
        <dbReference type="ChEBI" id="CHEBI:456216"/>
        <dbReference type="EC" id="6.3.5.7"/>
    </reaction>
</comment>
<dbReference type="Gene3D" id="3.90.1300.10">
    <property type="entry name" value="Amidase signature (AS) domain"/>
    <property type="match status" value="1"/>
</dbReference>
<feature type="active site" description="Charge relay system" evidence="8">
    <location>
        <position position="75"/>
    </location>
</feature>
<comment type="similarity">
    <text evidence="1 8">Belongs to the amidase family. GatA subfamily.</text>
</comment>
<dbReference type="InterPro" id="IPR023631">
    <property type="entry name" value="Amidase_dom"/>
</dbReference>
<dbReference type="GO" id="GO:0005524">
    <property type="term" value="F:ATP binding"/>
    <property type="evidence" value="ECO:0007669"/>
    <property type="project" value="UniProtKB-KW"/>
</dbReference>
<dbReference type="PROSITE" id="PS00571">
    <property type="entry name" value="AMIDASES"/>
    <property type="match status" value="1"/>
</dbReference>
<gene>
    <name evidence="8 10" type="primary">gatA</name>
    <name evidence="10" type="ORF">JKK62_12150</name>
</gene>
<feature type="active site" description="Charge relay system" evidence="8">
    <location>
        <position position="150"/>
    </location>
</feature>
<comment type="function">
    <text evidence="6 8">Allows the formation of correctly charged Gln-tRNA(Gln) through the transamidation of misacylated Glu-tRNA(Gln) in organisms which lack glutaminyl-tRNA synthetase. The reaction takes place in the presence of glutamine and ATP through an activated gamma-phospho-Glu-tRNA(Gln).</text>
</comment>
<dbReference type="SUPFAM" id="SSF75304">
    <property type="entry name" value="Amidase signature (AS) enzymes"/>
    <property type="match status" value="1"/>
</dbReference>
<evidence type="ECO:0000256" key="2">
    <source>
        <dbReference type="ARBA" id="ARBA00022598"/>
    </source>
</evidence>
<evidence type="ECO:0000256" key="5">
    <source>
        <dbReference type="ARBA" id="ARBA00022917"/>
    </source>
</evidence>
<keyword evidence="3 8" id="KW-0547">Nucleotide-binding</keyword>
<keyword evidence="4 8" id="KW-0067">ATP-binding</keyword>
<dbReference type="Pfam" id="PF01425">
    <property type="entry name" value="Amidase"/>
    <property type="match status" value="1"/>
</dbReference>
<comment type="caution">
    <text evidence="10">The sequence shown here is derived from an EMBL/GenBank/DDBJ whole genome shotgun (WGS) entry which is preliminary data.</text>
</comment>
<evidence type="ECO:0000256" key="1">
    <source>
        <dbReference type="ARBA" id="ARBA00008069"/>
    </source>
</evidence>
<protein>
    <recommendedName>
        <fullName evidence="8">Glutamyl-tRNA(Gln) amidotransferase subunit A</fullName>
        <shortName evidence="8">Glu-ADT subunit A</shortName>
        <ecNumber evidence="8">6.3.5.7</ecNumber>
    </recommendedName>
</protein>
<evidence type="ECO:0000256" key="3">
    <source>
        <dbReference type="ARBA" id="ARBA00022741"/>
    </source>
</evidence>
<dbReference type="EC" id="6.3.5.7" evidence="8"/>